<dbReference type="Gene3D" id="3.10.180.10">
    <property type="entry name" value="2,3-Dihydroxybiphenyl 1,2-Dioxygenase, domain 1"/>
    <property type="match status" value="1"/>
</dbReference>
<dbReference type="InterPro" id="IPR037523">
    <property type="entry name" value="VOC_core"/>
</dbReference>
<keyword evidence="3" id="KW-1185">Reference proteome</keyword>
<dbReference type="RefSeq" id="WP_394850837.1">
    <property type="nucleotide sequence ID" value="NZ_CP089982.1"/>
</dbReference>
<evidence type="ECO:0000313" key="2">
    <source>
        <dbReference type="EMBL" id="WXB00194.1"/>
    </source>
</evidence>
<name>A0ABZ2KSB0_9BACT</name>
<proteinExistence type="predicted"/>
<dbReference type="InterPro" id="IPR029068">
    <property type="entry name" value="Glyas_Bleomycin-R_OHBP_Dase"/>
</dbReference>
<feature type="domain" description="VOC" evidence="1">
    <location>
        <begin position="5"/>
        <end position="136"/>
    </location>
</feature>
<dbReference type="Proteomes" id="UP001379533">
    <property type="component" value="Chromosome"/>
</dbReference>
<sequence>MAFPGMFHYGILVPRLEAAISFYESAFGLTFLPPLATFYPRVQQKDGDAPFSARITYSRSGPIHLELLEAEGTGLWAPQPGDHVHHIGLWAEEPLRMAADLESKGFEWEAHCYGADGAIPVVFVRRGAVRLELVDAQRRPKWTDWVAGKIRSPR</sequence>
<evidence type="ECO:0000259" key="1">
    <source>
        <dbReference type="PROSITE" id="PS51819"/>
    </source>
</evidence>
<accession>A0ABZ2KSB0</accession>
<dbReference type="PROSITE" id="PS51819">
    <property type="entry name" value="VOC"/>
    <property type="match status" value="1"/>
</dbReference>
<protein>
    <submittedName>
        <fullName evidence="2">VOC family protein</fullName>
    </submittedName>
</protein>
<reference evidence="2 3" key="1">
    <citation type="submission" date="2021-12" db="EMBL/GenBank/DDBJ databases">
        <title>Discovery of the Pendulisporaceae a myxobacterial family with distinct sporulation behavior and unique specialized metabolism.</title>
        <authorList>
            <person name="Garcia R."/>
            <person name="Popoff A."/>
            <person name="Bader C.D."/>
            <person name="Loehr J."/>
            <person name="Walesch S."/>
            <person name="Walt C."/>
            <person name="Boldt J."/>
            <person name="Bunk B."/>
            <person name="Haeckl F.J.F.P.J."/>
            <person name="Gunesch A.P."/>
            <person name="Birkelbach J."/>
            <person name="Nuebel U."/>
            <person name="Pietschmann T."/>
            <person name="Bach T."/>
            <person name="Mueller R."/>
        </authorList>
    </citation>
    <scope>NUCLEOTIDE SEQUENCE [LARGE SCALE GENOMIC DNA]</scope>
    <source>
        <strain evidence="2 3">MSr12523</strain>
    </source>
</reference>
<dbReference type="EMBL" id="CP089982">
    <property type="protein sequence ID" value="WXB00194.1"/>
    <property type="molecule type" value="Genomic_DNA"/>
</dbReference>
<organism evidence="2 3">
    <name type="scientific">Pendulispora brunnea</name>
    <dbReference type="NCBI Taxonomy" id="2905690"/>
    <lineage>
        <taxon>Bacteria</taxon>
        <taxon>Pseudomonadati</taxon>
        <taxon>Myxococcota</taxon>
        <taxon>Myxococcia</taxon>
        <taxon>Myxococcales</taxon>
        <taxon>Sorangiineae</taxon>
        <taxon>Pendulisporaceae</taxon>
        <taxon>Pendulispora</taxon>
    </lineage>
</organism>
<dbReference type="SUPFAM" id="SSF54593">
    <property type="entry name" value="Glyoxalase/Bleomycin resistance protein/Dihydroxybiphenyl dioxygenase"/>
    <property type="match status" value="1"/>
</dbReference>
<evidence type="ECO:0000313" key="3">
    <source>
        <dbReference type="Proteomes" id="UP001379533"/>
    </source>
</evidence>
<gene>
    <name evidence="2" type="ORF">LZC95_25685</name>
</gene>
<dbReference type="Pfam" id="PF13669">
    <property type="entry name" value="Glyoxalase_4"/>
    <property type="match status" value="1"/>
</dbReference>